<dbReference type="EMBL" id="PVUF01000002">
    <property type="protein sequence ID" value="PRZ49557.1"/>
    <property type="molecule type" value="Genomic_DNA"/>
</dbReference>
<evidence type="ECO:0000313" key="3">
    <source>
        <dbReference type="Proteomes" id="UP000237718"/>
    </source>
</evidence>
<dbReference type="InterPro" id="IPR018666">
    <property type="entry name" value="DUF2125"/>
</dbReference>
<organism evidence="2 3">
    <name type="scientific">Tritonibacter scottomollicae</name>
    <name type="common">Epibacterium scottomollicae</name>
    <dbReference type="NCBI Taxonomy" id="483013"/>
    <lineage>
        <taxon>Bacteria</taxon>
        <taxon>Pseudomonadati</taxon>
        <taxon>Pseudomonadota</taxon>
        <taxon>Alphaproteobacteria</taxon>
        <taxon>Rhodobacterales</taxon>
        <taxon>Paracoccaceae</taxon>
        <taxon>Tritonibacter</taxon>
    </lineage>
</organism>
<dbReference type="Pfam" id="PF09898">
    <property type="entry name" value="DUF2125"/>
    <property type="match status" value="1"/>
</dbReference>
<feature type="signal peptide" evidence="1">
    <location>
        <begin position="1"/>
        <end position="24"/>
    </location>
</feature>
<proteinExistence type="predicted"/>
<accession>A0A2T1AM01</accession>
<keyword evidence="1" id="KW-0732">Signal</keyword>
<feature type="chain" id="PRO_5015691630" evidence="1">
    <location>
        <begin position="25"/>
        <end position="504"/>
    </location>
</feature>
<name>A0A2T1AM01_TRISK</name>
<dbReference type="RefSeq" id="WP_106162612.1">
    <property type="nucleotide sequence ID" value="NZ_PVUF01000002.1"/>
</dbReference>
<dbReference type="AlphaFoldDB" id="A0A2T1AM01"/>
<reference evidence="2 3" key="1">
    <citation type="submission" date="2018-03" db="EMBL/GenBank/DDBJ databases">
        <title>Genomic Encyclopedia of Archaeal and Bacterial Type Strains, Phase II (KMG-II): from individual species to whole genera.</title>
        <authorList>
            <person name="Goeker M."/>
        </authorList>
    </citation>
    <scope>NUCLEOTIDE SEQUENCE [LARGE SCALE GENOMIC DNA]</scope>
    <source>
        <strain evidence="2 3">DSM 25328</strain>
    </source>
</reference>
<comment type="caution">
    <text evidence="2">The sequence shown here is derived from an EMBL/GenBank/DDBJ whole genome shotgun (WGS) entry which is preliminary data.</text>
</comment>
<sequence>MSVSLFRGLGAVAPILLIAQAAHADLSAQDVWSDWKSYMSDTGYDVTASEAFENGTLKVTDIAMSMDIDGDTVSVTMGALDFVENGDGSVNVVMPAEFPMAFDVNSDGEAVTGSLLYTHDGSPMVVSGDTSEMEYSYAVDKGTITLNDLVIEGEAVPTDVAALTLTMNDIASNTVMKIGDLRSYTQSMTVASLAYDFMFQDPEGDDGAAFNGVIEGVNFDGDAIVPELEDPSDVSAMLNAGMAYDGKFTFESGSSNAKGSDGSDNFEIQTTSNGGEFNIGLSPEGLTYDVIQSDTTLNMTGSDFPFPISLSMAEMGVNFAMPLTKSEEEQDFALGLALREFAVPEMLWGLIDPTGELPHDPANLVVDLTGTGKLFFDLTDEEQMAAVEDGEEVPGEVNSLKINEVLLSAAGAELTGTGDFTFDNSDLESFDGMPAPSGEANLQLVGANALIEKLIGMGLLSEDDAMGARMMMGMFAVPAGDDTLTSKIEVNDEGHLLANGQRLK</sequence>
<evidence type="ECO:0000313" key="2">
    <source>
        <dbReference type="EMBL" id="PRZ49557.1"/>
    </source>
</evidence>
<dbReference type="OrthoDB" id="7791409at2"/>
<protein>
    <submittedName>
        <fullName evidence="2">Uncharacterized protein DUF2125</fullName>
    </submittedName>
</protein>
<dbReference type="Proteomes" id="UP000237718">
    <property type="component" value="Unassembled WGS sequence"/>
</dbReference>
<evidence type="ECO:0000256" key="1">
    <source>
        <dbReference type="SAM" id="SignalP"/>
    </source>
</evidence>
<gene>
    <name evidence="2" type="ORF">CLV89_102302</name>
</gene>